<evidence type="ECO:0000259" key="9">
    <source>
        <dbReference type="Pfam" id="PF18565"/>
    </source>
</evidence>
<evidence type="ECO:0000256" key="1">
    <source>
        <dbReference type="ARBA" id="ARBA00007401"/>
    </source>
</evidence>
<dbReference type="OrthoDB" id="9801077at2"/>
<dbReference type="EMBL" id="AANC01000006">
    <property type="protein sequence ID" value="EAQ48859.1"/>
    <property type="molecule type" value="Genomic_DNA"/>
</dbReference>
<keyword evidence="11" id="KW-1185">Reference proteome</keyword>
<protein>
    <submittedName>
        <fullName evidence="10">Beta-galactosidase</fullName>
    </submittedName>
</protein>
<dbReference type="InterPro" id="IPR036156">
    <property type="entry name" value="Beta-gal/glucu_dom_sf"/>
</dbReference>
<proteinExistence type="inferred from homology"/>
<evidence type="ECO:0000256" key="2">
    <source>
        <dbReference type="ARBA" id="ARBA00022801"/>
    </source>
</evidence>
<sequence>MKKPNALLAVFVFVLSMLPLKAQQNLDKTSKTQNFDHGWKFSLSADEKAIDPNFDDSGWEDLVLPHDWSVQFPLAQENPSAGAGGYFKNGLGWYRKTFQVPEELENKKIYIHFGGVYMNAEVFVNGRSVGIQPYGYSPFYFDISEYLKFGEQNVITVKVDNSEEINSRWFSGSGIYRHVKIQVNNPLHFETNGVAINTSEVDKNKASVHISPAIINETKTIQEYRVTASVETEEETFKSELALKNVPGEIRKGTLALELPNPRLWSPDNPNLYTLKLAIKNSEGKIIDEVEETFGIRTIEYNSKDGFVLNGKSVLINGGNMHHDNGALGAAAFDRAEIRKVQLLKDAGFNSVRTSHNVPSEAFLKACDSIGLLVIDEAFDGWRTEKTPYDYARYFDLWYKKDIQAMVARDRNHPSIVMWSIGNEIIERKDPEAVKTAQLLKNAVLELDTTRPVTSAMTTWDNDWQIFDPLFSVHDIGGYNYQLHRAESDHERVPERVMVQTESYPRDAFFCWDMTQKHQYVIGDYVWTAMDYLGESGIGRFYIAGEEPDGEHWSADHFPWHGAYCGDIDLIGWRKPISHYRDMLWNNSEKIYMAVKQPNPEGKQIKETMWSVWPTWPSWTWPQHVGKPITVEVYTKYPEVKLYLNNRLIEAQQVSRETEFIASFDVEYQPGTLVAKAFENGVLKESTLLQTAKAVDQIKLTAENNTLVANAQDLAYIQVELQDEEGILNPTQDQLLDFTVEGPAEIIATDNANLKDTTAYPSHSRKTWNGRALVILRSTSEKGDILLKVTNSKKLSNTIKIKSI</sequence>
<evidence type="ECO:0000313" key="11">
    <source>
        <dbReference type="Proteomes" id="UP000001601"/>
    </source>
</evidence>
<feature type="signal peptide" evidence="4">
    <location>
        <begin position="1"/>
        <end position="22"/>
    </location>
</feature>
<dbReference type="InterPro" id="IPR008979">
    <property type="entry name" value="Galactose-bd-like_sf"/>
</dbReference>
<dbReference type="PANTHER" id="PTHR42732:SF1">
    <property type="entry name" value="BETA-MANNOSIDASE"/>
    <property type="match status" value="1"/>
</dbReference>
<dbReference type="InterPro" id="IPR017853">
    <property type="entry name" value="GH"/>
</dbReference>
<dbReference type="PROSITE" id="PS00608">
    <property type="entry name" value="GLYCOSYL_HYDROL_F2_2"/>
    <property type="match status" value="1"/>
</dbReference>
<dbReference type="Gene3D" id="2.60.40.10">
    <property type="entry name" value="Immunoglobulins"/>
    <property type="match status" value="3"/>
</dbReference>
<evidence type="ECO:0000259" key="6">
    <source>
        <dbReference type="Pfam" id="PF02836"/>
    </source>
</evidence>
<feature type="domain" description="Glycoside hydrolase family 2" evidence="9">
    <location>
        <begin position="698"/>
        <end position="799"/>
    </location>
</feature>
<reference evidence="10 11" key="1">
    <citation type="journal article" date="2007" name="Nature">
        <title>Light stimulates growth of proteorhodopsin-containing marine Flavobacteria.</title>
        <authorList>
            <person name="Gomez-Consarnau L."/>
            <person name="Gonzalez J.M."/>
            <person name="Coll-Llado M."/>
            <person name="Gourdon P."/>
            <person name="Pascher T."/>
            <person name="Neutze R."/>
            <person name="Pedros-Alio C."/>
            <person name="Pinhassi J."/>
        </authorList>
    </citation>
    <scope>NUCLEOTIDE SEQUENCE [LARGE SCALE GENOMIC DNA]</scope>
    <source>
        <strain evidence="10 11">MED217</strain>
    </source>
</reference>
<dbReference type="Proteomes" id="UP000001601">
    <property type="component" value="Unassembled WGS sequence"/>
</dbReference>
<dbReference type="InterPro" id="IPR040605">
    <property type="entry name" value="Glyco_hydro2_dom5"/>
</dbReference>
<dbReference type="Pfam" id="PF00703">
    <property type="entry name" value="Glyco_hydro_2"/>
    <property type="match status" value="1"/>
</dbReference>
<dbReference type="InterPro" id="IPR013783">
    <property type="entry name" value="Ig-like_fold"/>
</dbReference>
<dbReference type="STRING" id="398720.MED217_09932"/>
<keyword evidence="4" id="KW-0732">Signal</keyword>
<dbReference type="InterPro" id="IPR051913">
    <property type="entry name" value="GH2_Domain-Containing"/>
</dbReference>
<evidence type="ECO:0000256" key="4">
    <source>
        <dbReference type="SAM" id="SignalP"/>
    </source>
</evidence>
<dbReference type="PANTHER" id="PTHR42732">
    <property type="entry name" value="BETA-GALACTOSIDASE"/>
    <property type="match status" value="1"/>
</dbReference>
<dbReference type="InterPro" id="IPR023232">
    <property type="entry name" value="Glyco_hydro_2_AS"/>
</dbReference>
<dbReference type="RefSeq" id="WP_009780356.1">
    <property type="nucleotide sequence ID" value="NZ_CH672395.1"/>
</dbReference>
<feature type="domain" description="DUF4982" evidence="8">
    <location>
        <begin position="626"/>
        <end position="681"/>
    </location>
</feature>
<dbReference type="InterPro" id="IPR006103">
    <property type="entry name" value="Glyco_hydro_2_cat"/>
</dbReference>
<dbReference type="Gene3D" id="2.60.120.260">
    <property type="entry name" value="Galactose-binding domain-like"/>
    <property type="match status" value="1"/>
</dbReference>
<feature type="domain" description="Glycoside hydrolase family 2 immunoglobulin-like beta-sandwich" evidence="5">
    <location>
        <begin position="196"/>
        <end position="297"/>
    </location>
</feature>
<evidence type="ECO:0000313" key="10">
    <source>
        <dbReference type="EMBL" id="EAQ48859.1"/>
    </source>
</evidence>
<dbReference type="HOGENOM" id="CLU_006501_0_1_10"/>
<dbReference type="Pfam" id="PF18565">
    <property type="entry name" value="Glyco_hydro2_C5"/>
    <property type="match status" value="1"/>
</dbReference>
<evidence type="ECO:0000259" key="8">
    <source>
        <dbReference type="Pfam" id="PF16355"/>
    </source>
</evidence>
<feature type="chain" id="PRO_5002663772" evidence="4">
    <location>
        <begin position="23"/>
        <end position="804"/>
    </location>
</feature>
<dbReference type="GO" id="GO:0004553">
    <property type="term" value="F:hydrolase activity, hydrolyzing O-glycosyl compounds"/>
    <property type="evidence" value="ECO:0007669"/>
    <property type="project" value="InterPro"/>
</dbReference>
<gene>
    <name evidence="10" type="ORF">MED217_09932</name>
</gene>
<dbReference type="eggNOG" id="COG3250">
    <property type="taxonomic scope" value="Bacteria"/>
</dbReference>
<feature type="domain" description="Glycoside hydrolase family 2 catalytic" evidence="6">
    <location>
        <begin position="305"/>
        <end position="464"/>
    </location>
</feature>
<dbReference type="GO" id="GO:0005975">
    <property type="term" value="P:carbohydrate metabolic process"/>
    <property type="evidence" value="ECO:0007669"/>
    <property type="project" value="InterPro"/>
</dbReference>
<dbReference type="InterPro" id="IPR006104">
    <property type="entry name" value="Glyco_hydro_2_N"/>
</dbReference>
<dbReference type="InterPro" id="IPR006102">
    <property type="entry name" value="Ig-like_GH2"/>
</dbReference>
<dbReference type="SUPFAM" id="SSF49785">
    <property type="entry name" value="Galactose-binding domain-like"/>
    <property type="match status" value="1"/>
</dbReference>
<feature type="domain" description="Glycosyl hydrolases family 2 sugar binding" evidence="7">
    <location>
        <begin position="36"/>
        <end position="181"/>
    </location>
</feature>
<accession>A3XNL5</accession>
<keyword evidence="3" id="KW-0326">Glycosidase</keyword>
<evidence type="ECO:0000259" key="7">
    <source>
        <dbReference type="Pfam" id="PF02837"/>
    </source>
</evidence>
<dbReference type="InterPro" id="IPR006101">
    <property type="entry name" value="Glyco_hydro_2"/>
</dbReference>
<dbReference type="Pfam" id="PF16355">
    <property type="entry name" value="DUF4982"/>
    <property type="match status" value="1"/>
</dbReference>
<comment type="similarity">
    <text evidence="1">Belongs to the glycosyl hydrolase 2 family.</text>
</comment>
<dbReference type="SUPFAM" id="SSF49303">
    <property type="entry name" value="beta-Galactosidase/glucuronidase domain"/>
    <property type="match status" value="1"/>
</dbReference>
<dbReference type="InterPro" id="IPR032311">
    <property type="entry name" value="DUF4982"/>
</dbReference>
<dbReference type="Pfam" id="PF02836">
    <property type="entry name" value="Glyco_hydro_2_C"/>
    <property type="match status" value="1"/>
</dbReference>
<organism evidence="10 11">
    <name type="scientific">Leeuwenhoekiella blandensis (strain CECT 7118 / CCUG 51940 / KCTC 22103 / MED217)</name>
    <name type="common">Flavobacterium sp. (strain MED217)</name>
    <dbReference type="NCBI Taxonomy" id="398720"/>
    <lineage>
        <taxon>Bacteria</taxon>
        <taxon>Pseudomonadati</taxon>
        <taxon>Bacteroidota</taxon>
        <taxon>Flavobacteriia</taxon>
        <taxon>Flavobacteriales</taxon>
        <taxon>Flavobacteriaceae</taxon>
        <taxon>Leeuwenhoekiella</taxon>
    </lineage>
</organism>
<dbReference type="SUPFAM" id="SSF51445">
    <property type="entry name" value="(Trans)glycosidases"/>
    <property type="match status" value="1"/>
</dbReference>
<evidence type="ECO:0000259" key="5">
    <source>
        <dbReference type="Pfam" id="PF00703"/>
    </source>
</evidence>
<evidence type="ECO:0000256" key="3">
    <source>
        <dbReference type="ARBA" id="ARBA00023295"/>
    </source>
</evidence>
<dbReference type="Pfam" id="PF02837">
    <property type="entry name" value="Glyco_hydro_2_N"/>
    <property type="match status" value="1"/>
</dbReference>
<dbReference type="Gene3D" id="3.20.20.80">
    <property type="entry name" value="Glycosidases"/>
    <property type="match status" value="1"/>
</dbReference>
<dbReference type="AlphaFoldDB" id="A3XNL5"/>
<dbReference type="PRINTS" id="PR00132">
    <property type="entry name" value="GLHYDRLASE2"/>
</dbReference>
<keyword evidence="2" id="KW-0378">Hydrolase</keyword>
<comment type="caution">
    <text evidence="10">The sequence shown here is derived from an EMBL/GenBank/DDBJ whole genome shotgun (WGS) entry which is preliminary data.</text>
</comment>
<name>A3XNL5_LEEBM</name>